<gene>
    <name evidence="3" type="primary">Dana\GF24686</name>
    <name evidence="3" type="synonym">dana_GLEANR_939</name>
    <name evidence="3" type="ORF">GF24686</name>
</gene>
<accession>B3MUF7</accession>
<evidence type="ECO:0000313" key="4">
    <source>
        <dbReference type="Proteomes" id="UP000007801"/>
    </source>
</evidence>
<name>B3MUF7_DROAN</name>
<dbReference type="FunCoup" id="B3MUF7">
    <property type="interactions" value="346"/>
</dbReference>
<reference evidence="3 4" key="1">
    <citation type="journal article" date="2007" name="Nature">
        <title>Evolution of genes and genomes on the Drosophila phylogeny.</title>
        <authorList>
            <consortium name="Drosophila 12 Genomes Consortium"/>
            <person name="Clark A.G."/>
            <person name="Eisen M.B."/>
            <person name="Smith D.R."/>
            <person name="Bergman C.M."/>
            <person name="Oliver B."/>
            <person name="Markow T.A."/>
            <person name="Kaufman T.C."/>
            <person name="Kellis M."/>
            <person name="Gelbart W."/>
            <person name="Iyer V.N."/>
            <person name="Pollard D.A."/>
            <person name="Sackton T.B."/>
            <person name="Larracuente A.M."/>
            <person name="Singh N.D."/>
            <person name="Abad J.P."/>
            <person name="Abt D.N."/>
            <person name="Adryan B."/>
            <person name="Aguade M."/>
            <person name="Akashi H."/>
            <person name="Anderson W.W."/>
            <person name="Aquadro C.F."/>
            <person name="Ardell D.H."/>
            <person name="Arguello R."/>
            <person name="Artieri C.G."/>
            <person name="Barbash D.A."/>
            <person name="Barker D."/>
            <person name="Barsanti P."/>
            <person name="Batterham P."/>
            <person name="Batzoglou S."/>
            <person name="Begun D."/>
            <person name="Bhutkar A."/>
            <person name="Blanco E."/>
            <person name="Bosak S.A."/>
            <person name="Bradley R.K."/>
            <person name="Brand A.D."/>
            <person name="Brent M.R."/>
            <person name="Brooks A.N."/>
            <person name="Brown R.H."/>
            <person name="Butlin R.K."/>
            <person name="Caggese C."/>
            <person name="Calvi B.R."/>
            <person name="Bernardo de Carvalho A."/>
            <person name="Caspi A."/>
            <person name="Castrezana S."/>
            <person name="Celniker S.E."/>
            <person name="Chang J.L."/>
            <person name="Chapple C."/>
            <person name="Chatterji S."/>
            <person name="Chinwalla A."/>
            <person name="Civetta A."/>
            <person name="Clifton S.W."/>
            <person name="Comeron J.M."/>
            <person name="Costello J.C."/>
            <person name="Coyne J.A."/>
            <person name="Daub J."/>
            <person name="David R.G."/>
            <person name="Delcher A.L."/>
            <person name="Delehaunty K."/>
            <person name="Do C.B."/>
            <person name="Ebling H."/>
            <person name="Edwards K."/>
            <person name="Eickbush T."/>
            <person name="Evans J.D."/>
            <person name="Filipski A."/>
            <person name="Findeiss S."/>
            <person name="Freyhult E."/>
            <person name="Fulton L."/>
            <person name="Fulton R."/>
            <person name="Garcia A.C."/>
            <person name="Gardiner A."/>
            <person name="Garfield D.A."/>
            <person name="Garvin B.E."/>
            <person name="Gibson G."/>
            <person name="Gilbert D."/>
            <person name="Gnerre S."/>
            <person name="Godfrey J."/>
            <person name="Good R."/>
            <person name="Gotea V."/>
            <person name="Gravely B."/>
            <person name="Greenberg A.J."/>
            <person name="Griffiths-Jones S."/>
            <person name="Gross S."/>
            <person name="Guigo R."/>
            <person name="Gustafson E.A."/>
            <person name="Haerty W."/>
            <person name="Hahn M.W."/>
            <person name="Halligan D.L."/>
            <person name="Halpern A.L."/>
            <person name="Halter G.M."/>
            <person name="Han M.V."/>
            <person name="Heger A."/>
            <person name="Hillier L."/>
            <person name="Hinrichs A.S."/>
            <person name="Holmes I."/>
            <person name="Hoskins R.A."/>
            <person name="Hubisz M.J."/>
            <person name="Hultmark D."/>
            <person name="Huntley M.A."/>
            <person name="Jaffe D.B."/>
            <person name="Jagadeeshan S."/>
            <person name="Jeck W.R."/>
            <person name="Johnson J."/>
            <person name="Jones C.D."/>
            <person name="Jordan W.C."/>
            <person name="Karpen G.H."/>
            <person name="Kataoka E."/>
            <person name="Keightley P.D."/>
            <person name="Kheradpour P."/>
            <person name="Kirkness E.F."/>
            <person name="Koerich L.B."/>
            <person name="Kristiansen K."/>
            <person name="Kudrna D."/>
            <person name="Kulathinal R.J."/>
            <person name="Kumar S."/>
            <person name="Kwok R."/>
            <person name="Lander E."/>
            <person name="Langley C.H."/>
            <person name="Lapoint R."/>
            <person name="Lazzaro B.P."/>
            <person name="Lee S.J."/>
            <person name="Levesque L."/>
            <person name="Li R."/>
            <person name="Lin C.F."/>
            <person name="Lin M.F."/>
            <person name="Lindblad-Toh K."/>
            <person name="Llopart A."/>
            <person name="Long M."/>
            <person name="Low L."/>
            <person name="Lozovsky E."/>
            <person name="Lu J."/>
            <person name="Luo M."/>
            <person name="Machado C.A."/>
            <person name="Makalowski W."/>
            <person name="Marzo M."/>
            <person name="Matsuda M."/>
            <person name="Matzkin L."/>
            <person name="McAllister B."/>
            <person name="McBride C.S."/>
            <person name="McKernan B."/>
            <person name="McKernan K."/>
            <person name="Mendez-Lago M."/>
            <person name="Minx P."/>
            <person name="Mollenhauer M.U."/>
            <person name="Montooth K."/>
            <person name="Mount S.M."/>
            <person name="Mu X."/>
            <person name="Myers E."/>
            <person name="Negre B."/>
            <person name="Newfeld S."/>
            <person name="Nielsen R."/>
            <person name="Noor M.A."/>
            <person name="O'Grady P."/>
            <person name="Pachter L."/>
            <person name="Papaceit M."/>
            <person name="Parisi M.J."/>
            <person name="Parisi M."/>
            <person name="Parts L."/>
            <person name="Pedersen J.S."/>
            <person name="Pesole G."/>
            <person name="Phillippy A.M."/>
            <person name="Ponting C.P."/>
            <person name="Pop M."/>
            <person name="Porcelli D."/>
            <person name="Powell J.R."/>
            <person name="Prohaska S."/>
            <person name="Pruitt K."/>
            <person name="Puig M."/>
            <person name="Quesneville H."/>
            <person name="Ram K.R."/>
            <person name="Rand D."/>
            <person name="Rasmussen M.D."/>
            <person name="Reed L.K."/>
            <person name="Reenan R."/>
            <person name="Reily A."/>
            <person name="Remington K.A."/>
            <person name="Rieger T.T."/>
            <person name="Ritchie M.G."/>
            <person name="Robin C."/>
            <person name="Rogers Y.H."/>
            <person name="Rohde C."/>
            <person name="Rozas J."/>
            <person name="Rubenfield M.J."/>
            <person name="Ruiz A."/>
            <person name="Russo S."/>
            <person name="Salzberg S.L."/>
            <person name="Sanchez-Gracia A."/>
            <person name="Saranga D.J."/>
            <person name="Sato H."/>
            <person name="Schaeffer S.W."/>
            <person name="Schatz M.C."/>
            <person name="Schlenke T."/>
            <person name="Schwartz R."/>
            <person name="Segarra C."/>
            <person name="Singh R.S."/>
            <person name="Sirot L."/>
            <person name="Sirota M."/>
            <person name="Sisneros N.B."/>
            <person name="Smith C.D."/>
            <person name="Smith T.F."/>
            <person name="Spieth J."/>
            <person name="Stage D.E."/>
            <person name="Stark A."/>
            <person name="Stephan W."/>
            <person name="Strausberg R.L."/>
            <person name="Strempel S."/>
            <person name="Sturgill D."/>
            <person name="Sutton G."/>
            <person name="Sutton G.G."/>
            <person name="Tao W."/>
            <person name="Teichmann S."/>
            <person name="Tobari Y.N."/>
            <person name="Tomimura Y."/>
            <person name="Tsolas J.M."/>
            <person name="Valente V.L."/>
            <person name="Venter E."/>
            <person name="Venter J.C."/>
            <person name="Vicario S."/>
            <person name="Vieira F.G."/>
            <person name="Vilella A.J."/>
            <person name="Villasante A."/>
            <person name="Walenz B."/>
            <person name="Wang J."/>
            <person name="Wasserman M."/>
            <person name="Watts T."/>
            <person name="Wilson D."/>
            <person name="Wilson R.K."/>
            <person name="Wing R.A."/>
            <person name="Wolfner M.F."/>
            <person name="Wong A."/>
            <person name="Wong G.K."/>
            <person name="Wu C.I."/>
            <person name="Wu G."/>
            <person name="Yamamoto D."/>
            <person name="Yang H.P."/>
            <person name="Yang S.P."/>
            <person name="Yorke J.A."/>
            <person name="Yoshida K."/>
            <person name="Zdobnov E."/>
            <person name="Zhang P."/>
            <person name="Zhang Y."/>
            <person name="Zimin A.V."/>
            <person name="Baldwin J."/>
            <person name="Abdouelleil A."/>
            <person name="Abdulkadir J."/>
            <person name="Abebe A."/>
            <person name="Abera B."/>
            <person name="Abreu J."/>
            <person name="Acer S.C."/>
            <person name="Aftuck L."/>
            <person name="Alexander A."/>
            <person name="An P."/>
            <person name="Anderson E."/>
            <person name="Anderson S."/>
            <person name="Arachi H."/>
            <person name="Azer M."/>
            <person name="Bachantsang P."/>
            <person name="Barry A."/>
            <person name="Bayul T."/>
            <person name="Berlin A."/>
            <person name="Bessette D."/>
            <person name="Bloom T."/>
            <person name="Blye J."/>
            <person name="Boguslavskiy L."/>
            <person name="Bonnet C."/>
            <person name="Boukhgalter B."/>
            <person name="Bourzgui I."/>
            <person name="Brown A."/>
            <person name="Cahill P."/>
            <person name="Channer S."/>
            <person name="Cheshatsang Y."/>
            <person name="Chuda L."/>
            <person name="Citroen M."/>
            <person name="Collymore A."/>
            <person name="Cooke P."/>
            <person name="Costello M."/>
            <person name="D'Aco K."/>
            <person name="Daza R."/>
            <person name="De Haan G."/>
            <person name="DeGray S."/>
            <person name="DeMaso C."/>
            <person name="Dhargay N."/>
            <person name="Dooley K."/>
            <person name="Dooley E."/>
            <person name="Doricent M."/>
            <person name="Dorje P."/>
            <person name="Dorjee K."/>
            <person name="Dupes A."/>
            <person name="Elong R."/>
            <person name="Falk J."/>
            <person name="Farina A."/>
            <person name="Faro S."/>
            <person name="Ferguson D."/>
            <person name="Fisher S."/>
            <person name="Foley C.D."/>
            <person name="Franke A."/>
            <person name="Friedrich D."/>
            <person name="Gadbois L."/>
            <person name="Gearin G."/>
            <person name="Gearin C.R."/>
            <person name="Giannoukos G."/>
            <person name="Goode T."/>
            <person name="Graham J."/>
            <person name="Grandbois E."/>
            <person name="Grewal S."/>
            <person name="Gyaltsen K."/>
            <person name="Hafez N."/>
            <person name="Hagos B."/>
            <person name="Hall J."/>
            <person name="Henson C."/>
            <person name="Hollinger A."/>
            <person name="Honan T."/>
            <person name="Huard M.D."/>
            <person name="Hughes L."/>
            <person name="Hurhula B."/>
            <person name="Husby M.E."/>
            <person name="Kamat A."/>
            <person name="Kanga B."/>
            <person name="Kashin S."/>
            <person name="Khazanovich D."/>
            <person name="Kisner P."/>
            <person name="Lance K."/>
            <person name="Lara M."/>
            <person name="Lee W."/>
            <person name="Lennon N."/>
            <person name="Letendre F."/>
            <person name="LeVine R."/>
            <person name="Lipovsky A."/>
            <person name="Liu X."/>
            <person name="Liu J."/>
            <person name="Liu S."/>
            <person name="Lokyitsang T."/>
            <person name="Lokyitsang Y."/>
            <person name="Lubonja R."/>
            <person name="Lui A."/>
            <person name="MacDonald P."/>
            <person name="Magnisalis V."/>
            <person name="Maru K."/>
            <person name="Matthews C."/>
            <person name="McCusker W."/>
            <person name="McDonough S."/>
            <person name="Mehta T."/>
            <person name="Meldrim J."/>
            <person name="Meneus L."/>
            <person name="Mihai O."/>
            <person name="Mihalev A."/>
            <person name="Mihova T."/>
            <person name="Mittelman R."/>
            <person name="Mlenga V."/>
            <person name="Montmayeur A."/>
            <person name="Mulrain L."/>
            <person name="Navidi A."/>
            <person name="Naylor J."/>
            <person name="Negash T."/>
            <person name="Nguyen T."/>
            <person name="Nguyen N."/>
            <person name="Nicol R."/>
            <person name="Norbu C."/>
            <person name="Norbu N."/>
            <person name="Novod N."/>
            <person name="O'Neill B."/>
            <person name="Osman S."/>
            <person name="Markiewicz E."/>
            <person name="Oyono O.L."/>
            <person name="Patti C."/>
            <person name="Phunkhang P."/>
            <person name="Pierre F."/>
            <person name="Priest M."/>
            <person name="Raghuraman S."/>
            <person name="Rege F."/>
            <person name="Reyes R."/>
            <person name="Rise C."/>
            <person name="Rogov P."/>
            <person name="Ross K."/>
            <person name="Ryan E."/>
            <person name="Settipalli S."/>
            <person name="Shea T."/>
            <person name="Sherpa N."/>
            <person name="Shi L."/>
            <person name="Shih D."/>
            <person name="Sparrow T."/>
            <person name="Spaulding J."/>
            <person name="Stalker J."/>
            <person name="Stange-Thomann N."/>
            <person name="Stavropoulos S."/>
            <person name="Stone C."/>
            <person name="Strader C."/>
            <person name="Tesfaye S."/>
            <person name="Thomson T."/>
            <person name="Thoulutsang Y."/>
            <person name="Thoulutsang D."/>
            <person name="Topham K."/>
            <person name="Topping I."/>
            <person name="Tsamla T."/>
            <person name="Vassiliev H."/>
            <person name="Vo A."/>
            <person name="Wangchuk T."/>
            <person name="Wangdi T."/>
            <person name="Weiand M."/>
            <person name="Wilkinson J."/>
            <person name="Wilson A."/>
            <person name="Yadav S."/>
            <person name="Young G."/>
            <person name="Yu Q."/>
            <person name="Zembek L."/>
            <person name="Zhong D."/>
            <person name="Zimmer A."/>
            <person name="Zwirko Z."/>
            <person name="Jaffe D.B."/>
            <person name="Alvarez P."/>
            <person name="Brockman W."/>
            <person name="Butler J."/>
            <person name="Chin C."/>
            <person name="Gnerre S."/>
            <person name="Grabherr M."/>
            <person name="Kleber M."/>
            <person name="Mauceli E."/>
            <person name="MacCallum I."/>
        </authorList>
    </citation>
    <scope>NUCLEOTIDE SEQUENCE [LARGE SCALE GENOMIC DNA]</scope>
    <source>
        <strain evidence="4">Tucson 14024-0371.13</strain>
    </source>
</reference>
<dbReference type="STRING" id="7217.B3MUF7"/>
<sequence>NTSIDRLIIHRKSCPKYKADLTDKLSNLTKSKKETSAEPASPPPAPAPISETNEPISVNLLDKLLVEDDSDRNAGSTLVGYLNDLDQLATFPASDANRLQKDLLKAETDYLEAKSEYFTKMNEISELKRTVTMLEAKKTQLEIVKLRAECE</sequence>
<protein>
    <submittedName>
        <fullName evidence="3">Uncharacterized protein</fullName>
    </submittedName>
</protein>
<dbReference type="HOGENOM" id="CLU_120653_0_0_1"/>
<dbReference type="Proteomes" id="UP000007801">
    <property type="component" value="Unassembled WGS sequence"/>
</dbReference>
<proteinExistence type="predicted"/>
<feature type="region of interest" description="Disordered" evidence="2">
    <location>
        <begin position="28"/>
        <end position="53"/>
    </location>
</feature>
<evidence type="ECO:0000256" key="1">
    <source>
        <dbReference type="SAM" id="Coils"/>
    </source>
</evidence>
<feature type="non-terminal residue" evidence="3">
    <location>
        <position position="1"/>
    </location>
</feature>
<dbReference type="AlphaFoldDB" id="B3MUF7"/>
<keyword evidence="1" id="KW-0175">Coiled coil</keyword>
<evidence type="ECO:0000256" key="2">
    <source>
        <dbReference type="SAM" id="MobiDB-lite"/>
    </source>
</evidence>
<dbReference type="EMBL" id="CH902624">
    <property type="protein sequence ID" value="EDV33486.2"/>
    <property type="molecule type" value="Genomic_DNA"/>
</dbReference>
<dbReference type="InParanoid" id="B3MUF7"/>
<feature type="coiled-coil region" evidence="1">
    <location>
        <begin position="96"/>
        <end position="144"/>
    </location>
</feature>
<keyword evidence="4" id="KW-1185">Reference proteome</keyword>
<organism evidence="3 4">
    <name type="scientific">Drosophila ananassae</name>
    <name type="common">Fruit fly</name>
    <dbReference type="NCBI Taxonomy" id="7217"/>
    <lineage>
        <taxon>Eukaryota</taxon>
        <taxon>Metazoa</taxon>
        <taxon>Ecdysozoa</taxon>
        <taxon>Arthropoda</taxon>
        <taxon>Hexapoda</taxon>
        <taxon>Insecta</taxon>
        <taxon>Pterygota</taxon>
        <taxon>Neoptera</taxon>
        <taxon>Endopterygota</taxon>
        <taxon>Diptera</taxon>
        <taxon>Brachycera</taxon>
        <taxon>Muscomorpha</taxon>
        <taxon>Ephydroidea</taxon>
        <taxon>Drosophilidae</taxon>
        <taxon>Drosophila</taxon>
        <taxon>Sophophora</taxon>
    </lineage>
</organism>
<evidence type="ECO:0000313" key="3">
    <source>
        <dbReference type="EMBL" id="EDV33486.2"/>
    </source>
</evidence>
<dbReference type="OrthoDB" id="7790323at2759"/>